<evidence type="ECO:0000313" key="3">
    <source>
        <dbReference type="Proteomes" id="UP001144612"/>
    </source>
</evidence>
<evidence type="ECO:0000256" key="1">
    <source>
        <dbReference type="SAM" id="MobiDB-lite"/>
    </source>
</evidence>
<feature type="region of interest" description="Disordered" evidence="1">
    <location>
        <begin position="258"/>
        <end position="289"/>
    </location>
</feature>
<evidence type="ECO:0000313" key="2">
    <source>
        <dbReference type="EMBL" id="MCY6958925.1"/>
    </source>
</evidence>
<accession>A0ABT4D9H0</accession>
<sequence>MNKNIFSGLEKLGFNDINDIDLYRINDESTNDVSLKNKPEIDEKDCLYDKKLTCPVCGTEFTTKAIKTSSYRMKSKDTDFFIRYNIINPYFYDVWLCNNCGYAAMKSDFNRIRNYQIDLVKKNVSHKWKGREYKVPYDINTAIERYKIALLNYYYIESKPSKKAMNCLKLAWMCRLKEDSTSEINYLTQAVKGFDEAYLNEDFPLYGMDRYATMYLIGELNRRIGNTDDALIWFSKVVTTPGIHKRLKDLARDQKDLIKETQKNNTPELTNPEDTSEKKKGFFSSLLGK</sequence>
<name>A0ABT4D9H0_9CLOT</name>
<feature type="compositionally biased region" description="Polar residues" evidence="1">
    <location>
        <begin position="263"/>
        <end position="273"/>
    </location>
</feature>
<dbReference type="InterPro" id="IPR018708">
    <property type="entry name" value="DUF2225"/>
</dbReference>
<reference evidence="2" key="1">
    <citation type="submission" date="2022-12" db="EMBL/GenBank/DDBJ databases">
        <title>Clostridium sp. nov., isolated from industrial wastewater.</title>
        <authorList>
            <person name="Jiayan W."/>
        </authorList>
    </citation>
    <scope>NUCLEOTIDE SEQUENCE</scope>
    <source>
        <strain evidence="2">ZC22-4</strain>
    </source>
</reference>
<comment type="caution">
    <text evidence="2">The sequence shown here is derived from an EMBL/GenBank/DDBJ whole genome shotgun (WGS) entry which is preliminary data.</text>
</comment>
<keyword evidence="3" id="KW-1185">Reference proteome</keyword>
<protein>
    <submittedName>
        <fullName evidence="2">DUF2225 domain-containing protein</fullName>
    </submittedName>
</protein>
<dbReference type="Proteomes" id="UP001144612">
    <property type="component" value="Unassembled WGS sequence"/>
</dbReference>
<dbReference type="Pfam" id="PF09986">
    <property type="entry name" value="DUF2225"/>
    <property type="match status" value="1"/>
</dbReference>
<dbReference type="RefSeq" id="WP_268061347.1">
    <property type="nucleotide sequence ID" value="NZ_JAPQFJ010000009.1"/>
</dbReference>
<dbReference type="EMBL" id="JAPQFJ010000009">
    <property type="protein sequence ID" value="MCY6958925.1"/>
    <property type="molecule type" value="Genomic_DNA"/>
</dbReference>
<proteinExistence type="predicted"/>
<organism evidence="2 3">
    <name type="scientific">Clostridium brassicae</name>
    <dbReference type="NCBI Taxonomy" id="2999072"/>
    <lineage>
        <taxon>Bacteria</taxon>
        <taxon>Bacillati</taxon>
        <taxon>Bacillota</taxon>
        <taxon>Clostridia</taxon>
        <taxon>Eubacteriales</taxon>
        <taxon>Clostridiaceae</taxon>
        <taxon>Clostridium</taxon>
    </lineage>
</organism>
<gene>
    <name evidence="2" type="ORF">OW729_09945</name>
</gene>